<feature type="region of interest" description="Disordered" evidence="1">
    <location>
        <begin position="118"/>
        <end position="155"/>
    </location>
</feature>
<dbReference type="EnsemblPlants" id="OMERI03G29260.1">
    <property type="protein sequence ID" value="OMERI03G29260.1"/>
    <property type="gene ID" value="OMERI03G29260"/>
</dbReference>
<dbReference type="AlphaFoldDB" id="A0A0E0D5X7"/>
<evidence type="ECO:0000256" key="1">
    <source>
        <dbReference type="SAM" id="MobiDB-lite"/>
    </source>
</evidence>
<reference evidence="3" key="2">
    <citation type="submission" date="2018-05" db="EMBL/GenBank/DDBJ databases">
        <title>OmerRS3 (Oryza meridionalis Reference Sequence Version 3).</title>
        <authorList>
            <person name="Zhang J."/>
            <person name="Kudrna D."/>
            <person name="Lee S."/>
            <person name="Talag J."/>
            <person name="Welchert J."/>
            <person name="Wing R.A."/>
        </authorList>
    </citation>
    <scope>NUCLEOTIDE SEQUENCE [LARGE SCALE GENOMIC DNA]</scope>
    <source>
        <strain evidence="3">cv. OR44</strain>
    </source>
</reference>
<keyword evidence="2" id="KW-0732">Signal</keyword>
<reference evidence="3" key="1">
    <citation type="submission" date="2015-04" db="UniProtKB">
        <authorList>
            <consortium name="EnsemblPlants"/>
        </authorList>
    </citation>
    <scope>IDENTIFICATION</scope>
</reference>
<sequence>MLTRLFFLLLPSLILSPSPFCHYGGREEGWTGACGPFDSLAMEAAPVKAARRRCDGSRPATAPLKTALLHVSGLPSHCSILGYARPRHRISASSCHAPVCREREGLADCCCHSGPPPTAPSSFTAASDNAAAGSPAPVPSRSVKGIEKEKDKDIG</sequence>
<accession>A0A0E0D5X7</accession>
<protein>
    <recommendedName>
        <fullName evidence="5">Secreted protein</fullName>
    </recommendedName>
</protein>
<dbReference type="Gramene" id="OMERI03G29260.1">
    <property type="protein sequence ID" value="OMERI03G29260.1"/>
    <property type="gene ID" value="OMERI03G29260"/>
</dbReference>
<keyword evidence="4" id="KW-1185">Reference proteome</keyword>
<proteinExistence type="predicted"/>
<dbReference type="HOGENOM" id="CLU_1698300_0_0_1"/>
<evidence type="ECO:0000313" key="3">
    <source>
        <dbReference type="EnsemblPlants" id="OMERI03G29260.1"/>
    </source>
</evidence>
<feature type="compositionally biased region" description="Basic and acidic residues" evidence="1">
    <location>
        <begin position="144"/>
        <end position="155"/>
    </location>
</feature>
<name>A0A0E0D5X7_9ORYZ</name>
<evidence type="ECO:0000256" key="2">
    <source>
        <dbReference type="SAM" id="SignalP"/>
    </source>
</evidence>
<feature type="compositionally biased region" description="Low complexity" evidence="1">
    <location>
        <begin position="120"/>
        <end position="135"/>
    </location>
</feature>
<dbReference type="Proteomes" id="UP000008021">
    <property type="component" value="Chromosome 3"/>
</dbReference>
<evidence type="ECO:0008006" key="5">
    <source>
        <dbReference type="Google" id="ProtNLM"/>
    </source>
</evidence>
<evidence type="ECO:0000313" key="4">
    <source>
        <dbReference type="Proteomes" id="UP000008021"/>
    </source>
</evidence>
<organism evidence="3">
    <name type="scientific">Oryza meridionalis</name>
    <dbReference type="NCBI Taxonomy" id="40149"/>
    <lineage>
        <taxon>Eukaryota</taxon>
        <taxon>Viridiplantae</taxon>
        <taxon>Streptophyta</taxon>
        <taxon>Embryophyta</taxon>
        <taxon>Tracheophyta</taxon>
        <taxon>Spermatophyta</taxon>
        <taxon>Magnoliopsida</taxon>
        <taxon>Liliopsida</taxon>
        <taxon>Poales</taxon>
        <taxon>Poaceae</taxon>
        <taxon>BOP clade</taxon>
        <taxon>Oryzoideae</taxon>
        <taxon>Oryzeae</taxon>
        <taxon>Oryzinae</taxon>
        <taxon>Oryza</taxon>
    </lineage>
</organism>
<feature type="chain" id="PRO_5002356594" description="Secreted protein" evidence="2">
    <location>
        <begin position="17"/>
        <end position="155"/>
    </location>
</feature>
<feature type="signal peptide" evidence="2">
    <location>
        <begin position="1"/>
        <end position="16"/>
    </location>
</feature>